<evidence type="ECO:0000256" key="5">
    <source>
        <dbReference type="SAM" id="MobiDB-lite"/>
    </source>
</evidence>
<evidence type="ECO:0000256" key="2">
    <source>
        <dbReference type="ARBA" id="ARBA00023155"/>
    </source>
</evidence>
<dbReference type="InterPro" id="IPR009057">
    <property type="entry name" value="Homeodomain-like_sf"/>
</dbReference>
<feature type="region of interest" description="Disordered" evidence="5">
    <location>
        <begin position="1"/>
        <end position="37"/>
    </location>
</feature>
<keyword evidence="2 4" id="KW-0371">Homeobox</keyword>
<dbReference type="InterPro" id="IPR050224">
    <property type="entry name" value="TALE_homeobox"/>
</dbReference>
<dbReference type="AlphaFoldDB" id="A0A8C0K616"/>
<feature type="DNA-binding region" description="Homeobox" evidence="4">
    <location>
        <begin position="46"/>
        <end position="108"/>
    </location>
</feature>
<evidence type="ECO:0000256" key="4">
    <source>
        <dbReference type="PROSITE-ProRule" id="PRU00108"/>
    </source>
</evidence>
<dbReference type="SUPFAM" id="SSF46689">
    <property type="entry name" value="Homeodomain-like"/>
    <property type="match status" value="1"/>
</dbReference>
<evidence type="ECO:0000256" key="3">
    <source>
        <dbReference type="ARBA" id="ARBA00023242"/>
    </source>
</evidence>
<feature type="region of interest" description="Disordered" evidence="5">
    <location>
        <begin position="127"/>
        <end position="155"/>
    </location>
</feature>
<dbReference type="GeneTree" id="ENSGT00940000163848"/>
<proteinExistence type="predicted"/>
<reference evidence="7" key="1">
    <citation type="submission" date="2025-08" db="UniProtKB">
        <authorList>
            <consortium name="Ensembl"/>
        </authorList>
    </citation>
    <scope>IDENTIFICATION</scope>
</reference>
<dbReference type="InterPro" id="IPR001356">
    <property type="entry name" value="HD"/>
</dbReference>
<accession>A0A8C0K616</accession>
<dbReference type="GO" id="GO:0005634">
    <property type="term" value="C:nucleus"/>
    <property type="evidence" value="ECO:0007669"/>
    <property type="project" value="UniProtKB-SubCell"/>
</dbReference>
<dbReference type="InterPro" id="IPR008422">
    <property type="entry name" value="KN_HD"/>
</dbReference>
<evidence type="ECO:0000259" key="6">
    <source>
        <dbReference type="PROSITE" id="PS50071"/>
    </source>
</evidence>
<feature type="compositionally biased region" description="Polar residues" evidence="5">
    <location>
        <begin position="17"/>
        <end position="32"/>
    </location>
</feature>
<dbReference type="Proteomes" id="UP000694391">
    <property type="component" value="Unplaced"/>
</dbReference>
<dbReference type="Gene3D" id="1.10.10.60">
    <property type="entry name" value="Homeodomain-like"/>
    <property type="match status" value="1"/>
</dbReference>
<dbReference type="CDD" id="cd00086">
    <property type="entry name" value="homeodomain"/>
    <property type="match status" value="1"/>
</dbReference>
<dbReference type="Pfam" id="PF05920">
    <property type="entry name" value="Homeobox_KN"/>
    <property type="match status" value="1"/>
</dbReference>
<keyword evidence="8" id="KW-1185">Reference proteome</keyword>
<keyword evidence="1 4" id="KW-0238">DNA-binding</keyword>
<dbReference type="Ensembl" id="ENSCAFT00020012134.1">
    <property type="protein sequence ID" value="ENSCAFP00020010447.1"/>
    <property type="gene ID" value="ENSCAFG00020008484.1"/>
</dbReference>
<evidence type="ECO:0000313" key="7">
    <source>
        <dbReference type="Ensembl" id="ENSCAFP00020010447.1"/>
    </source>
</evidence>
<dbReference type="PROSITE" id="PS50071">
    <property type="entry name" value="HOMEOBOX_2"/>
    <property type="match status" value="1"/>
</dbReference>
<dbReference type="GO" id="GO:0006355">
    <property type="term" value="P:regulation of DNA-templated transcription"/>
    <property type="evidence" value="ECO:0007669"/>
    <property type="project" value="InterPro"/>
</dbReference>
<evidence type="ECO:0000256" key="1">
    <source>
        <dbReference type="ARBA" id="ARBA00023125"/>
    </source>
</evidence>
<protein>
    <recommendedName>
        <fullName evidence="6">Homeobox domain-containing protein</fullName>
    </recommendedName>
</protein>
<comment type="subcellular location">
    <subcellularLocation>
        <location evidence="4">Nucleus</location>
    </subcellularLocation>
</comment>
<reference evidence="7" key="2">
    <citation type="submission" date="2025-09" db="UniProtKB">
        <authorList>
            <consortium name="Ensembl"/>
        </authorList>
    </citation>
    <scope>IDENTIFICATION</scope>
</reference>
<feature type="region of interest" description="Disordered" evidence="5">
    <location>
        <begin position="171"/>
        <end position="191"/>
    </location>
</feature>
<organism evidence="7 8">
    <name type="scientific">Canis lupus dingo</name>
    <name type="common">dingo</name>
    <dbReference type="NCBI Taxonomy" id="286419"/>
    <lineage>
        <taxon>Eukaryota</taxon>
        <taxon>Metazoa</taxon>
        <taxon>Chordata</taxon>
        <taxon>Craniata</taxon>
        <taxon>Vertebrata</taxon>
        <taxon>Euteleostomi</taxon>
        <taxon>Mammalia</taxon>
        <taxon>Eutheria</taxon>
        <taxon>Laurasiatheria</taxon>
        <taxon>Carnivora</taxon>
        <taxon>Caniformia</taxon>
        <taxon>Canidae</taxon>
        <taxon>Canis</taxon>
    </lineage>
</organism>
<sequence>MLRVPPGPAVHTEETPAGNQSLTEGTSVTLNRDTGPDKVLASLEGKRKRKGYLPTESVKILRDWLYEHRFKAYPSEAEKRMLSEQTNLSFLQISNWFINARRRVLPEMLQQDGNDLNQTIIYHQKGKAADVTHEQSTDLSPQSRSGPRGPDKMQCLPLSLLPVGQKTEEKLLDSELSPGQKLTPKAQPNKMVKFSTSESLLMTSPKPELTEEYKDFSSFQLLVDAAVQKAAELELQKKQEPNP</sequence>
<feature type="compositionally biased region" description="Basic and acidic residues" evidence="5">
    <location>
        <begin position="127"/>
        <end position="136"/>
    </location>
</feature>
<dbReference type="PANTHER" id="PTHR11850">
    <property type="entry name" value="HOMEOBOX PROTEIN TRANSCRIPTION FACTORS"/>
    <property type="match status" value="1"/>
</dbReference>
<evidence type="ECO:0000313" key="8">
    <source>
        <dbReference type="Proteomes" id="UP000694391"/>
    </source>
</evidence>
<dbReference type="SMART" id="SM00389">
    <property type="entry name" value="HOX"/>
    <property type="match status" value="1"/>
</dbReference>
<dbReference type="GO" id="GO:0003677">
    <property type="term" value="F:DNA binding"/>
    <property type="evidence" value="ECO:0007669"/>
    <property type="project" value="UniProtKB-UniRule"/>
</dbReference>
<name>A0A8C0K616_CANLU</name>
<feature type="domain" description="Homeobox" evidence="6">
    <location>
        <begin position="44"/>
        <end position="107"/>
    </location>
</feature>
<keyword evidence="3 4" id="KW-0539">Nucleus</keyword>